<dbReference type="InterPro" id="IPR011659">
    <property type="entry name" value="WD40"/>
</dbReference>
<evidence type="ECO:0000313" key="3">
    <source>
        <dbReference type="EMBL" id="NYD47407.1"/>
    </source>
</evidence>
<name>A0A7Y9JFP0_9ACTN</name>
<organism evidence="3 4">
    <name type="scientific">Actinomadura luteofluorescens</name>
    <dbReference type="NCBI Taxonomy" id="46163"/>
    <lineage>
        <taxon>Bacteria</taxon>
        <taxon>Bacillati</taxon>
        <taxon>Actinomycetota</taxon>
        <taxon>Actinomycetes</taxon>
        <taxon>Streptosporangiales</taxon>
        <taxon>Thermomonosporaceae</taxon>
        <taxon>Actinomadura</taxon>
    </lineage>
</organism>
<sequence>MSGNGRYIVFTSAATDLVPGDTNGVPDVFMRDRWTRRTERLSVSGTGAEGNGKSSDPSISADGRYVAFTSQASNLVAGDANGTYDVFLKDRWTGAVTNLHVDSDEDQGNSAAYSPSVSADGRYVAFSSSSVNLVPGVDNGYHNVYLRDVAAGTTEAVSLSTAGEPLWESSSEPSISADGRYVAFTSKASNAVPDDTNDTYDVFVRDRTALTTTRASLTVPGEQFTLGSGSPSISADGRYVAFGGASDDGTSHVYRRDLRSGTTRQVSVGTGGAPGNGDSAWPSMSANGRFVTYESRATNLTPDEDTNEKIDVLVTDLLTQATTRVSVSATGEQGDGRSEAMGISGDGRTVLFGSAASNLVANDTNGSGDAFVSTRA</sequence>
<dbReference type="SUPFAM" id="SSF82171">
    <property type="entry name" value="DPP6 N-terminal domain-like"/>
    <property type="match status" value="1"/>
</dbReference>
<dbReference type="Pfam" id="PF07676">
    <property type="entry name" value="PD40"/>
    <property type="match status" value="3"/>
</dbReference>
<comment type="similarity">
    <text evidence="1">Belongs to the TolB family.</text>
</comment>
<dbReference type="RefSeq" id="WP_179844485.1">
    <property type="nucleotide sequence ID" value="NZ_JACCBA010000001.1"/>
</dbReference>
<feature type="region of interest" description="Disordered" evidence="2">
    <location>
        <begin position="260"/>
        <end position="282"/>
    </location>
</feature>
<protein>
    <submittedName>
        <fullName evidence="3">Tol biopolymer transport system component</fullName>
    </submittedName>
</protein>
<dbReference type="InterPro" id="IPR011042">
    <property type="entry name" value="6-blade_b-propeller_TolB-like"/>
</dbReference>
<evidence type="ECO:0000313" key="4">
    <source>
        <dbReference type="Proteomes" id="UP000529783"/>
    </source>
</evidence>
<comment type="caution">
    <text evidence="3">The sequence shown here is derived from an EMBL/GenBank/DDBJ whole genome shotgun (WGS) entry which is preliminary data.</text>
</comment>
<reference evidence="3 4" key="1">
    <citation type="submission" date="2020-07" db="EMBL/GenBank/DDBJ databases">
        <title>Sequencing the genomes of 1000 actinobacteria strains.</title>
        <authorList>
            <person name="Klenk H.-P."/>
        </authorList>
    </citation>
    <scope>NUCLEOTIDE SEQUENCE [LARGE SCALE GENOMIC DNA]</scope>
    <source>
        <strain evidence="3 4">DSM 40398</strain>
    </source>
</reference>
<dbReference type="Proteomes" id="UP000529783">
    <property type="component" value="Unassembled WGS sequence"/>
</dbReference>
<accession>A0A7Y9JFP0</accession>
<dbReference type="EMBL" id="JACCBA010000001">
    <property type="protein sequence ID" value="NYD47407.1"/>
    <property type="molecule type" value="Genomic_DNA"/>
</dbReference>
<evidence type="ECO:0000256" key="1">
    <source>
        <dbReference type="ARBA" id="ARBA00009820"/>
    </source>
</evidence>
<evidence type="ECO:0000256" key="2">
    <source>
        <dbReference type="SAM" id="MobiDB-lite"/>
    </source>
</evidence>
<dbReference type="Gene3D" id="2.120.10.30">
    <property type="entry name" value="TolB, C-terminal domain"/>
    <property type="match status" value="2"/>
</dbReference>
<proteinExistence type="inferred from homology"/>
<gene>
    <name evidence="3" type="ORF">BJY14_003390</name>
</gene>
<dbReference type="PANTHER" id="PTHR36842">
    <property type="entry name" value="PROTEIN TOLB HOMOLOG"/>
    <property type="match status" value="1"/>
</dbReference>
<dbReference type="AlphaFoldDB" id="A0A7Y9JFP0"/>
<keyword evidence="4" id="KW-1185">Reference proteome</keyword>